<evidence type="ECO:0000256" key="1">
    <source>
        <dbReference type="SAM" id="Phobius"/>
    </source>
</evidence>
<feature type="transmembrane region" description="Helical" evidence="1">
    <location>
        <begin position="208"/>
        <end position="230"/>
    </location>
</feature>
<evidence type="ECO:0000313" key="2">
    <source>
        <dbReference type="EMBL" id="AJB29918.1"/>
    </source>
</evidence>
<accession>A0A0E3GD35</accession>
<sequence>MSTFTSLSVALDEGTASFGFKFTNYSYWGAYYKNSIDTVDGKHDTWNNDYFTDHAPTDGLYLTLYCKNPGGRCEVSAGVHYNGEEITNSFLIQVDSVEYTLVDMDTLLFTWTDPGTGVHDVKVFVKYVDLALAPLLVLGVNLNAVKRFADLLPNILDDSEIERFLQRVAAEPKDWQDYMIGSLPLFLKKRGLEGLLAPLVANPGTDEAVLAVLGPGAGMVGLVWLGWMIYNKLSEGKKKRASETLNSDKLLGIRHAMTNCVAASTNFFLSPANEGRLRAWKRMRTPEAFARYVKKNSYSSDSFHPFFNPDGWLDVGFGSKVF</sequence>
<name>A0A0E3GD35_9VIRU</name>
<protein>
    <submittedName>
        <fullName evidence="2">2c protein</fullName>
    </submittedName>
</protein>
<reference evidence="2" key="1">
    <citation type="journal article" date="2015" name="Virus Res.">
        <title>Complete nucleotide sequences of two closely related tobacco rattle virus RNA2s for which previously possibly only deletion/recombination mutants had been described.</title>
        <authorList>
            <person name="Koenig R."/>
            <person name="Hilbrich I."/>
            <person name="Lindner K."/>
        </authorList>
    </citation>
    <scope>NUCLEOTIDE SEQUENCE</scope>
    <source>
        <strain evidence="2">HaW</strain>
    </source>
</reference>
<keyword evidence="1" id="KW-1133">Transmembrane helix</keyword>
<organism evidence="2">
    <name type="scientific">Tobacco rattle virus</name>
    <dbReference type="NCBI Taxonomy" id="12295"/>
    <lineage>
        <taxon>Viruses</taxon>
        <taxon>Riboviria</taxon>
        <taxon>Orthornavirae</taxon>
        <taxon>Kitrinoviricota</taxon>
        <taxon>Alsuviricetes</taxon>
        <taxon>Martellivirales</taxon>
        <taxon>Virgaviridae</taxon>
        <taxon>Tobravirus</taxon>
        <taxon>Tobravirus tabaci</taxon>
    </lineage>
</organism>
<keyword evidence="1" id="KW-0472">Membrane</keyword>
<keyword evidence="1" id="KW-0812">Transmembrane</keyword>
<proteinExistence type="predicted"/>
<dbReference type="EMBL" id="KP100069">
    <property type="protein sequence ID" value="AJB29918.1"/>
    <property type="molecule type" value="Genomic_RNA"/>
</dbReference>